<evidence type="ECO:0000256" key="1">
    <source>
        <dbReference type="SAM" id="MobiDB-lite"/>
    </source>
</evidence>
<gene>
    <name evidence="3" type="ORF">PCOR1329_LOCUS16374</name>
</gene>
<dbReference type="EMBL" id="CAUYUJ010005009">
    <property type="protein sequence ID" value="CAK0811919.1"/>
    <property type="molecule type" value="Genomic_DNA"/>
</dbReference>
<keyword evidence="2" id="KW-0812">Transmembrane</keyword>
<sequence>MLLLVCIRRKPYKHTFDNPPWPFWPKARARLAGPGRPSPERLALPASRLGTVAGCAQTSPPGGPRLASTGPNAHLLLTSPSSFLGSRSSSPSSFSSPTPSALSSSIFAPRSSSSPSSFSSSSPSSFIVRFAPPEGRARARERAEEGTRGRLARGGGAARARPAGAGVRGPPSKGAEALLGRPRAAEPCRRGLVAGGGRPSRPGYAGAEVVCEPAAVALAGAGAHVWSIAADPTRAAGLAEPLVQRWSPTSPRHGLGGGAQGAGSTGASVSSDGDRLQDGLDRAWSRGLQRGRPSRSRRAVAAVAVTLIAVVAIAMAVVVVAGRRRRRERRRRFRRRRRSFVVATAVVVIAVGVGICFCWGTPLLVCAVPRGEGLVYACRRNTRAMTAADSRRVDAAVTPEQAINVESHLRPEPQEP</sequence>
<evidence type="ECO:0000313" key="4">
    <source>
        <dbReference type="Proteomes" id="UP001189429"/>
    </source>
</evidence>
<dbReference type="Proteomes" id="UP001189429">
    <property type="component" value="Unassembled WGS sequence"/>
</dbReference>
<feature type="compositionally biased region" description="Gly residues" evidence="1">
    <location>
        <begin position="254"/>
        <end position="264"/>
    </location>
</feature>
<accession>A0ABN9R2F7</accession>
<feature type="region of interest" description="Disordered" evidence="1">
    <location>
        <begin position="246"/>
        <end position="276"/>
    </location>
</feature>
<evidence type="ECO:0000256" key="2">
    <source>
        <dbReference type="SAM" id="Phobius"/>
    </source>
</evidence>
<evidence type="ECO:0000313" key="3">
    <source>
        <dbReference type="EMBL" id="CAK0811919.1"/>
    </source>
</evidence>
<feature type="compositionally biased region" description="Low complexity" evidence="1">
    <location>
        <begin position="158"/>
        <end position="171"/>
    </location>
</feature>
<protein>
    <submittedName>
        <fullName evidence="3">Uncharacterized protein</fullName>
    </submittedName>
</protein>
<comment type="caution">
    <text evidence="3">The sequence shown here is derived from an EMBL/GenBank/DDBJ whole genome shotgun (WGS) entry which is preliminary data.</text>
</comment>
<keyword evidence="2" id="KW-1133">Transmembrane helix</keyword>
<keyword evidence="4" id="KW-1185">Reference proteome</keyword>
<feature type="transmembrane region" description="Helical" evidence="2">
    <location>
        <begin position="340"/>
        <end position="365"/>
    </location>
</feature>
<feature type="region of interest" description="Disordered" evidence="1">
    <location>
        <begin position="53"/>
        <end position="177"/>
    </location>
</feature>
<proteinExistence type="predicted"/>
<reference evidence="3" key="1">
    <citation type="submission" date="2023-10" db="EMBL/GenBank/DDBJ databases">
        <authorList>
            <person name="Chen Y."/>
            <person name="Shah S."/>
            <person name="Dougan E. K."/>
            <person name="Thang M."/>
            <person name="Chan C."/>
        </authorList>
    </citation>
    <scope>NUCLEOTIDE SEQUENCE [LARGE SCALE GENOMIC DNA]</scope>
</reference>
<feature type="transmembrane region" description="Helical" evidence="2">
    <location>
        <begin position="299"/>
        <end position="320"/>
    </location>
</feature>
<name>A0ABN9R2F7_9DINO</name>
<feature type="compositionally biased region" description="Basic and acidic residues" evidence="1">
    <location>
        <begin position="135"/>
        <end position="148"/>
    </location>
</feature>
<organism evidence="3 4">
    <name type="scientific">Prorocentrum cordatum</name>
    <dbReference type="NCBI Taxonomy" id="2364126"/>
    <lineage>
        <taxon>Eukaryota</taxon>
        <taxon>Sar</taxon>
        <taxon>Alveolata</taxon>
        <taxon>Dinophyceae</taxon>
        <taxon>Prorocentrales</taxon>
        <taxon>Prorocentraceae</taxon>
        <taxon>Prorocentrum</taxon>
    </lineage>
</organism>
<feature type="compositionally biased region" description="Low complexity" evidence="1">
    <location>
        <begin position="78"/>
        <end position="134"/>
    </location>
</feature>
<keyword evidence="2" id="KW-0472">Membrane</keyword>